<sequence>MSSFDRSSQLSIDSFPPIEIDPSLDFQHKITKLGFEHWTEKAAGRAMPDRADIDPRAFGPYLGHLTLFNIRFNDGAVDGLVPRIVGSDFESVFGDLKSVPLEEKLPSAIYDRWRLVVTGMMEAGGPVRATGPIVYKGKEHLVAELVVAPLSSGGEANSVLYVVSVFLPGTPDDGLPDGVSTA</sequence>
<dbReference type="EMBL" id="WXYQ01000011">
    <property type="protein sequence ID" value="NBG96645.1"/>
    <property type="molecule type" value="Genomic_DNA"/>
</dbReference>
<gene>
    <name evidence="1" type="ORF">GTQ45_12960</name>
</gene>
<dbReference type="AlphaFoldDB" id="A0A845QD98"/>
<evidence type="ECO:0000313" key="2">
    <source>
        <dbReference type="Proteomes" id="UP000470384"/>
    </source>
</evidence>
<organism evidence="1 2">
    <name type="scientific">Pyruvatibacter mobilis</name>
    <dbReference type="NCBI Taxonomy" id="1712261"/>
    <lineage>
        <taxon>Bacteria</taxon>
        <taxon>Pseudomonadati</taxon>
        <taxon>Pseudomonadota</taxon>
        <taxon>Alphaproteobacteria</taxon>
        <taxon>Hyphomicrobiales</taxon>
        <taxon>Parvibaculaceae</taxon>
        <taxon>Pyruvatibacter</taxon>
    </lineage>
</organism>
<dbReference type="InterPro" id="IPR009922">
    <property type="entry name" value="DUF1457"/>
</dbReference>
<dbReference type="Proteomes" id="UP000470384">
    <property type="component" value="Unassembled WGS sequence"/>
</dbReference>
<reference evidence="1 2" key="1">
    <citation type="journal article" date="2016" name="Int. J. Syst. Evol. Microbiol.">
        <title>Pyruvatibacter mobilis gen. nov., sp. nov., a marine bacterium from the culture broth of Picochlorum sp. 122.</title>
        <authorList>
            <person name="Wang G."/>
            <person name="Tang M."/>
            <person name="Wu H."/>
            <person name="Dai S."/>
            <person name="Li T."/>
            <person name="Chen C."/>
            <person name="He H."/>
            <person name="Fan J."/>
            <person name="Xiang W."/>
            <person name="Li X."/>
        </authorList>
    </citation>
    <scope>NUCLEOTIDE SEQUENCE [LARGE SCALE GENOMIC DNA]</scope>
    <source>
        <strain evidence="1 2">GYP-11</strain>
    </source>
</reference>
<dbReference type="RefSeq" id="WP_027841357.1">
    <property type="nucleotide sequence ID" value="NZ_BMHN01000001.1"/>
</dbReference>
<keyword evidence="2" id="KW-1185">Reference proteome</keyword>
<dbReference type="OrthoDB" id="8480244at2"/>
<proteinExistence type="predicted"/>
<protein>
    <submittedName>
        <fullName evidence="1">PAS domain-containing protein</fullName>
    </submittedName>
</protein>
<name>A0A845QD98_9HYPH</name>
<accession>A0A845QD98</accession>
<comment type="caution">
    <text evidence="1">The sequence shown here is derived from an EMBL/GenBank/DDBJ whole genome shotgun (WGS) entry which is preliminary data.</text>
</comment>
<evidence type="ECO:0000313" key="1">
    <source>
        <dbReference type="EMBL" id="NBG96645.1"/>
    </source>
</evidence>
<dbReference type="Pfam" id="PF07310">
    <property type="entry name" value="PAS_5"/>
    <property type="match status" value="1"/>
</dbReference>
<dbReference type="GeneID" id="300653850"/>